<name>A0AAW9Q7N9_9BURK</name>
<dbReference type="RefSeq" id="WP_332288176.1">
    <property type="nucleotide sequence ID" value="NZ_JAZIBG010000017.1"/>
</dbReference>
<dbReference type="PANTHER" id="PTHR42928">
    <property type="entry name" value="TRICARBOXYLATE-BINDING PROTEIN"/>
    <property type="match status" value="1"/>
</dbReference>
<dbReference type="Proteomes" id="UP001336250">
    <property type="component" value="Unassembled WGS sequence"/>
</dbReference>
<gene>
    <name evidence="3" type="ORF">V4F39_04840</name>
</gene>
<dbReference type="InterPro" id="IPR005064">
    <property type="entry name" value="BUG"/>
</dbReference>
<reference evidence="3 4" key="1">
    <citation type="submission" date="2024-02" db="EMBL/GenBank/DDBJ databases">
        <title>Genome sequence of Aquincola sp. MAHUQ-54.</title>
        <authorList>
            <person name="Huq M.A."/>
        </authorList>
    </citation>
    <scope>NUCLEOTIDE SEQUENCE [LARGE SCALE GENOMIC DNA]</scope>
    <source>
        <strain evidence="3 4">MAHUQ-54</strain>
    </source>
</reference>
<organism evidence="3 4">
    <name type="scientific">Aquincola agrisoli</name>
    <dbReference type="NCBI Taxonomy" id="3119538"/>
    <lineage>
        <taxon>Bacteria</taxon>
        <taxon>Pseudomonadati</taxon>
        <taxon>Pseudomonadota</taxon>
        <taxon>Betaproteobacteria</taxon>
        <taxon>Burkholderiales</taxon>
        <taxon>Sphaerotilaceae</taxon>
        <taxon>Aquincola</taxon>
    </lineage>
</organism>
<keyword evidence="4" id="KW-1185">Reference proteome</keyword>
<dbReference type="AlphaFoldDB" id="A0AAW9Q7N9"/>
<protein>
    <submittedName>
        <fullName evidence="3">Tripartite tricarboxylate transporter substrate binding protein</fullName>
    </submittedName>
</protein>
<evidence type="ECO:0000256" key="2">
    <source>
        <dbReference type="SAM" id="SignalP"/>
    </source>
</evidence>
<comment type="similarity">
    <text evidence="1">Belongs to the UPF0065 (bug) family.</text>
</comment>
<accession>A0AAW9Q7N9</accession>
<dbReference type="InterPro" id="IPR042100">
    <property type="entry name" value="Bug_dom1"/>
</dbReference>
<dbReference type="Gene3D" id="3.40.190.150">
    <property type="entry name" value="Bordetella uptake gene, domain 1"/>
    <property type="match status" value="1"/>
</dbReference>
<evidence type="ECO:0000256" key="1">
    <source>
        <dbReference type="ARBA" id="ARBA00006987"/>
    </source>
</evidence>
<keyword evidence="2" id="KW-0732">Signal</keyword>
<comment type="caution">
    <text evidence="3">The sequence shown here is derived from an EMBL/GenBank/DDBJ whole genome shotgun (WGS) entry which is preliminary data.</text>
</comment>
<dbReference type="Gene3D" id="3.40.190.10">
    <property type="entry name" value="Periplasmic binding protein-like II"/>
    <property type="match status" value="1"/>
</dbReference>
<feature type="chain" id="PRO_5043465888" evidence="2">
    <location>
        <begin position="25"/>
        <end position="334"/>
    </location>
</feature>
<evidence type="ECO:0000313" key="3">
    <source>
        <dbReference type="EMBL" id="MEF7613230.1"/>
    </source>
</evidence>
<dbReference type="CDD" id="cd07012">
    <property type="entry name" value="PBP2_Bug_TTT"/>
    <property type="match status" value="1"/>
</dbReference>
<feature type="signal peptide" evidence="2">
    <location>
        <begin position="1"/>
        <end position="24"/>
    </location>
</feature>
<dbReference type="Pfam" id="PF03401">
    <property type="entry name" value="TctC"/>
    <property type="match status" value="1"/>
</dbReference>
<dbReference type="PANTHER" id="PTHR42928:SF1">
    <property type="entry name" value="BLR4371 PROTEIN"/>
    <property type="match status" value="1"/>
</dbReference>
<dbReference type="PIRSF" id="PIRSF017082">
    <property type="entry name" value="YflP"/>
    <property type="match status" value="1"/>
</dbReference>
<proteinExistence type="inferred from homology"/>
<dbReference type="EMBL" id="JAZIBG010000017">
    <property type="protein sequence ID" value="MEF7613230.1"/>
    <property type="molecule type" value="Genomic_DNA"/>
</dbReference>
<evidence type="ECO:0000313" key="4">
    <source>
        <dbReference type="Proteomes" id="UP001336250"/>
    </source>
</evidence>
<sequence length="334" mass="36155">MNISQLGLAAAAACTLAAPGAAWAQWKPTKAVELVVPFSPGGASDQMARVIQAIVTKHNLIDQPIVIQNKAGASGAEGIIDVKSSAKDPHKMLVASTAIFTLPMATSLPFTWRDLTPVAMIAQDQFVFWVNAETAYNTPAEFLAAVKPAPAKFKMGGTSSKREDQVITASIEQAAGVKFTYIPYKGGGEASTQLVGKHIDANVNNPSESVAQWRAGQVRALCVFDEKRLDYTAKVTDKQAWSDIPTCKEQGLDVHYTMLRGFFLPGGVTPDQAKFYAEVMQKIVATPEWKEYLEKNALKPEYMTGAAFNDFLVKDETRHRDIMKKAGFLAGGAP</sequence>